<organism evidence="2 3">
    <name type="scientific">Ornithinimicrobium avium</name>
    <dbReference type="NCBI Taxonomy" id="2283195"/>
    <lineage>
        <taxon>Bacteria</taxon>
        <taxon>Bacillati</taxon>
        <taxon>Actinomycetota</taxon>
        <taxon>Actinomycetes</taxon>
        <taxon>Micrococcales</taxon>
        <taxon>Ornithinimicrobiaceae</taxon>
        <taxon>Ornithinimicrobium</taxon>
    </lineage>
</organism>
<dbReference type="Gene3D" id="2.60.200.20">
    <property type="match status" value="1"/>
</dbReference>
<dbReference type="InterPro" id="IPR008984">
    <property type="entry name" value="SMAD_FHA_dom_sf"/>
</dbReference>
<keyword evidence="3" id="KW-1185">Reference proteome</keyword>
<sequence>MTALHLDADLSLQVDTGVADDDPGRRLSATLTGCGSTLTLMLEGLDRVPLGLAPRRAPDLVRDLARLLADEGLTLEVASPAGRLVSLGVVRQRIGDRALTGSPHVAVHDRLATVRMLRSGGGHGPALAALVPPPTPWPLTPTLTPPRRRRVTTTHDPLGGGHPRLVYYLRPPELGGERLVLALRKGTTTLGGAQTDDLTLPDLAPGHLRIERDPGDDEYRVVPVAGAAVLVSGRPVQTPTVLRTGTVLRVGEVVLTYVRDEYADHGRPYGGREGGELARQRPQRRPRYL</sequence>
<evidence type="ECO:0000256" key="1">
    <source>
        <dbReference type="SAM" id="MobiDB-lite"/>
    </source>
</evidence>
<dbReference type="AlphaFoldDB" id="A0A345NKG5"/>
<dbReference type="CDD" id="cd00060">
    <property type="entry name" value="FHA"/>
    <property type="match status" value="1"/>
</dbReference>
<protein>
    <recommendedName>
        <fullName evidence="4">FHA domain-containing protein</fullName>
    </recommendedName>
</protein>
<evidence type="ECO:0000313" key="2">
    <source>
        <dbReference type="EMBL" id="AXH95523.1"/>
    </source>
</evidence>
<accession>A0A345NKG5</accession>
<dbReference type="SUPFAM" id="SSF49879">
    <property type="entry name" value="SMAD/FHA domain"/>
    <property type="match status" value="1"/>
</dbReference>
<name>A0A345NKG5_9MICO</name>
<dbReference type="KEGG" id="orn:DV701_04715"/>
<feature type="region of interest" description="Disordered" evidence="1">
    <location>
        <begin position="127"/>
        <end position="157"/>
    </location>
</feature>
<evidence type="ECO:0000313" key="3">
    <source>
        <dbReference type="Proteomes" id="UP000253790"/>
    </source>
</evidence>
<reference evidence="2 3" key="1">
    <citation type="submission" date="2018-07" db="EMBL/GenBank/DDBJ databases">
        <title>Complete genome sequencing of Ornithinimicrobium sp. AMA3305.</title>
        <authorList>
            <person name="Bae J.-W."/>
        </authorList>
    </citation>
    <scope>NUCLEOTIDE SEQUENCE [LARGE SCALE GENOMIC DNA]</scope>
    <source>
        <strain evidence="2 3">AMA3305</strain>
    </source>
</reference>
<feature type="region of interest" description="Disordered" evidence="1">
    <location>
        <begin position="264"/>
        <end position="289"/>
    </location>
</feature>
<dbReference type="OrthoDB" id="5065133at2"/>
<dbReference type="EMBL" id="CP031229">
    <property type="protein sequence ID" value="AXH95523.1"/>
    <property type="molecule type" value="Genomic_DNA"/>
</dbReference>
<gene>
    <name evidence="2" type="ORF">DV701_04715</name>
</gene>
<proteinExistence type="predicted"/>
<dbReference type="Proteomes" id="UP000253790">
    <property type="component" value="Chromosome"/>
</dbReference>
<evidence type="ECO:0008006" key="4">
    <source>
        <dbReference type="Google" id="ProtNLM"/>
    </source>
</evidence>
<dbReference type="RefSeq" id="WP_114927288.1">
    <property type="nucleotide sequence ID" value="NZ_CP031229.1"/>
</dbReference>